<protein>
    <submittedName>
        <fullName evidence="5">PH domain-containing protein</fullName>
    </submittedName>
</protein>
<dbReference type="WBParaSite" id="EVEC_0000911701-mRNA-1">
    <property type="protein sequence ID" value="EVEC_0000911701-mRNA-1"/>
    <property type="gene ID" value="EVEC_0000911701"/>
</dbReference>
<dbReference type="InterPro" id="IPR001849">
    <property type="entry name" value="PH_domain"/>
</dbReference>
<feature type="domain" description="PH" evidence="2">
    <location>
        <begin position="118"/>
        <end position="236"/>
    </location>
</feature>
<dbReference type="SUPFAM" id="SSF50729">
    <property type="entry name" value="PH domain-like"/>
    <property type="match status" value="1"/>
</dbReference>
<dbReference type="EMBL" id="UXUI01009480">
    <property type="protein sequence ID" value="VDD93807.1"/>
    <property type="molecule type" value="Genomic_DNA"/>
</dbReference>
<proteinExistence type="predicted"/>
<dbReference type="SMART" id="SM00233">
    <property type="entry name" value="PH"/>
    <property type="match status" value="1"/>
</dbReference>
<sequence>MVHGSQLFTASDTVLIFGNIEMISDFHHNRFGPELYRRLRCLIQTVDEFRILLNLPAKRLDEYQDAIENLINVTTDDKAIKHLQKALDVVSRQFRYGEALWSLEKISNGGINLKDQLLFRIDDMKVKKEYHLTGRLKPRCVFLFTKCLIITKRMPRQKDAKAVRKGGEFGELRFKGVIDFRRPEMCGVSGLIQNEPLFKIFYQCNEYLADVYAFTADNMETRNTWVKDICEVLGFRAQLQVRPGELGTSFLRSLSLGPRKSRQSFAEKAEALKRDRLIRHSWPKHILAEVQEAKELNEIKRRRHYSMQGQANDEEFPAG</sequence>
<dbReference type="GO" id="GO:0005737">
    <property type="term" value="C:cytoplasm"/>
    <property type="evidence" value="ECO:0007669"/>
    <property type="project" value="TreeGrafter"/>
</dbReference>
<evidence type="ECO:0000313" key="3">
    <source>
        <dbReference type="EMBL" id="VDD93807.1"/>
    </source>
</evidence>
<dbReference type="STRING" id="51028.A0A0N4VEK2"/>
<organism evidence="5">
    <name type="scientific">Enterobius vermicularis</name>
    <name type="common">Human pinworm</name>
    <dbReference type="NCBI Taxonomy" id="51028"/>
    <lineage>
        <taxon>Eukaryota</taxon>
        <taxon>Metazoa</taxon>
        <taxon>Ecdysozoa</taxon>
        <taxon>Nematoda</taxon>
        <taxon>Chromadorea</taxon>
        <taxon>Rhabditida</taxon>
        <taxon>Spirurina</taxon>
        <taxon>Oxyuridomorpha</taxon>
        <taxon>Oxyuroidea</taxon>
        <taxon>Oxyuridae</taxon>
        <taxon>Enterobius</taxon>
    </lineage>
</organism>
<keyword evidence="1" id="KW-0344">Guanine-nucleotide releasing factor</keyword>
<dbReference type="PANTHER" id="PTHR22826">
    <property type="entry name" value="RHO GUANINE EXCHANGE FACTOR-RELATED"/>
    <property type="match status" value="1"/>
</dbReference>
<accession>A0A0N4VEK2</accession>
<reference evidence="5" key="1">
    <citation type="submission" date="2017-02" db="UniProtKB">
        <authorList>
            <consortium name="WormBaseParasite"/>
        </authorList>
    </citation>
    <scope>IDENTIFICATION</scope>
</reference>
<dbReference type="InterPro" id="IPR051336">
    <property type="entry name" value="RhoGEF_Guanine_NuclExch_SF"/>
</dbReference>
<evidence type="ECO:0000313" key="5">
    <source>
        <dbReference type="WBParaSite" id="EVEC_0000911701-mRNA-1"/>
    </source>
</evidence>
<dbReference type="SUPFAM" id="SSF48065">
    <property type="entry name" value="DBL homology domain (DH-domain)"/>
    <property type="match status" value="1"/>
</dbReference>
<dbReference type="AlphaFoldDB" id="A0A0N4VEK2"/>
<reference evidence="3 4" key="2">
    <citation type="submission" date="2018-10" db="EMBL/GenBank/DDBJ databases">
        <authorList>
            <consortium name="Pathogen Informatics"/>
        </authorList>
    </citation>
    <scope>NUCLEOTIDE SEQUENCE [LARGE SCALE GENOMIC DNA]</scope>
</reference>
<evidence type="ECO:0000313" key="4">
    <source>
        <dbReference type="Proteomes" id="UP000274131"/>
    </source>
</evidence>
<dbReference type="Proteomes" id="UP000274131">
    <property type="component" value="Unassembled WGS sequence"/>
</dbReference>
<evidence type="ECO:0000259" key="2">
    <source>
        <dbReference type="SMART" id="SM00233"/>
    </source>
</evidence>
<evidence type="ECO:0000256" key="1">
    <source>
        <dbReference type="ARBA" id="ARBA00022658"/>
    </source>
</evidence>
<keyword evidence="4" id="KW-1185">Reference proteome</keyword>
<dbReference type="InterPro" id="IPR035899">
    <property type="entry name" value="DBL_dom_sf"/>
</dbReference>
<dbReference type="Gene3D" id="2.30.29.30">
    <property type="entry name" value="Pleckstrin-homology domain (PH domain)/Phosphotyrosine-binding domain (PTB)"/>
    <property type="match status" value="1"/>
</dbReference>
<dbReference type="InterPro" id="IPR011993">
    <property type="entry name" value="PH-like_dom_sf"/>
</dbReference>
<gene>
    <name evidence="3" type="ORF">EVEC_LOCUS8558</name>
</gene>
<name>A0A0N4VEK2_ENTVE</name>
<dbReference type="GO" id="GO:0005085">
    <property type="term" value="F:guanyl-nucleotide exchange factor activity"/>
    <property type="evidence" value="ECO:0007669"/>
    <property type="project" value="UniProtKB-KW"/>
</dbReference>